<proteinExistence type="predicted"/>
<reference evidence="6" key="1">
    <citation type="submission" date="2021-01" db="UniProtKB">
        <authorList>
            <consortium name="EnsemblMetazoa"/>
        </authorList>
    </citation>
    <scope>IDENTIFICATION</scope>
</reference>
<dbReference type="GeneID" id="111254587"/>
<feature type="region of interest" description="Disordered" evidence="1">
    <location>
        <begin position="797"/>
        <end position="857"/>
    </location>
</feature>
<dbReference type="InterPro" id="IPR055363">
    <property type="entry name" value="PTHB1_hp_dom"/>
</dbReference>
<evidence type="ECO:0000313" key="6">
    <source>
        <dbReference type="EnsemblMetazoa" id="XP_022671299"/>
    </source>
</evidence>
<keyword evidence="2" id="KW-0812">Transmembrane</keyword>
<dbReference type="Pfam" id="PF23338">
    <property type="entry name" value="PTHB1_hp"/>
    <property type="match status" value="1"/>
</dbReference>
<sequence length="857" mass="96058">MSMSDVCLPHAVFIALPVFFTTLTPINVFFSKYLALFRSFKDSVLYPVWRLSLYLDCLITGNLSGLLRVYHVEGLVGYRAEHLLIEQQLEQPILQIEFGKFLSNSTELVACILHPRKLAIIAIRVNAMGVSNQLEATIKPLYEHKLERCSYVLTKGPFGGAKAADLIGVQSVDGVLSVFDRESHAFDRPLPGALLPGPFVYIEQTDSFVTVTSSLVLETFRYQVLASATLIDDSQHGVRGKRVTSEWSLTLGESISDLQVVQGLDEQLVFALGEQTMFVLKSNAELVYTKRFDFNPRCFHVYQRDPKDPFLWTMVVSQNNTVLVYEKTSLRWAAQVDDSSGIISIFRADLSFLKGVIVLLGDNSALRLCYLGTSPSLFVAAAPERRELPQDPNELKKLHAIASGVLNIEESSNTTLHLTATLGGLQMQQGFPTQTVQITVEPATNCAPLETRILVLPGSAFIANPLEFNLTSCEAKTLLETSISPRKDFVPADLRLRVTVIYRHPKFGIKAAHLSMDLPLELVARVQPNPPKTAKHKVTIESSLSVIMPHKLFPSLVKDSSINEVEFEYFNGARVGFFVAGNKYRIQGDVHSSLALILNEFLKRVRKAQPDVQLHTKPPSLDDYLQAIVDHIQSVLALEDTEKRMEQLAGQYRAVEKRLLAKTKDKTPTPFNNLDKLLDMTHHDLLRTADEGVRVQSGLPLTASSLNASSSLAVHQLELSGRIQAKDRPLIQSLFYCQEEDPFSEFWEEHTTTALCSLMKQLKIGRNFHESSGLQALLATLWDNQLSNEELQARQRTLEGVREEDEVNREDQEADRNKRDHAMELQQEKVNYYDAGNELAPAQNQPSNNEVANDDDW</sequence>
<dbReference type="Pfam" id="PF23337">
    <property type="entry name" value="PTHB1_pf"/>
    <property type="match status" value="1"/>
</dbReference>
<dbReference type="InterPro" id="IPR026511">
    <property type="entry name" value="PTHB1"/>
</dbReference>
<dbReference type="GO" id="GO:0016020">
    <property type="term" value="C:membrane"/>
    <property type="evidence" value="ECO:0007669"/>
    <property type="project" value="TreeGrafter"/>
</dbReference>
<feature type="domain" description="PTHB1 hairpin" evidence="5">
    <location>
        <begin position="620"/>
        <end position="719"/>
    </location>
</feature>
<name>A0A7M7KT31_VARDE</name>
<evidence type="ECO:0000259" key="3">
    <source>
        <dbReference type="Pfam" id="PF14727"/>
    </source>
</evidence>
<dbReference type="OrthoDB" id="10262646at2759"/>
<dbReference type="EnsemblMetazoa" id="XM_022815564">
    <property type="protein sequence ID" value="XP_022671299"/>
    <property type="gene ID" value="LOC111254587"/>
</dbReference>
<feature type="compositionally biased region" description="Basic and acidic residues" evidence="1">
    <location>
        <begin position="809"/>
        <end position="827"/>
    </location>
</feature>
<evidence type="ECO:0000256" key="1">
    <source>
        <dbReference type="SAM" id="MobiDB-lite"/>
    </source>
</evidence>
<dbReference type="GO" id="GO:0060271">
    <property type="term" value="P:cilium assembly"/>
    <property type="evidence" value="ECO:0007669"/>
    <property type="project" value="TreeGrafter"/>
</dbReference>
<evidence type="ECO:0000259" key="5">
    <source>
        <dbReference type="Pfam" id="PF23338"/>
    </source>
</evidence>
<evidence type="ECO:0000256" key="2">
    <source>
        <dbReference type="SAM" id="Phobius"/>
    </source>
</evidence>
<dbReference type="AlphaFoldDB" id="A0A7M7KT31"/>
<keyword evidence="7" id="KW-1185">Reference proteome</keyword>
<dbReference type="RefSeq" id="XP_022671299.1">
    <property type="nucleotide sequence ID" value="XM_022815564.1"/>
</dbReference>
<dbReference type="InterPro" id="IPR055362">
    <property type="entry name" value="PTHB1_pf_dom"/>
</dbReference>
<dbReference type="FunCoup" id="A0A7M7KT31">
    <property type="interactions" value="70"/>
</dbReference>
<evidence type="ECO:0008006" key="8">
    <source>
        <dbReference type="Google" id="ProtNLM"/>
    </source>
</evidence>
<dbReference type="KEGG" id="vde:111254587"/>
<evidence type="ECO:0000259" key="4">
    <source>
        <dbReference type="Pfam" id="PF23337"/>
    </source>
</evidence>
<dbReference type="InParanoid" id="A0A7M7KT31"/>
<dbReference type="InterPro" id="IPR028073">
    <property type="entry name" value="PHTB1_N_dom"/>
</dbReference>
<dbReference type="OMA" id="NMCVIPI"/>
<keyword evidence="2" id="KW-1133">Transmembrane helix</keyword>
<dbReference type="Proteomes" id="UP000594260">
    <property type="component" value="Unplaced"/>
</dbReference>
<dbReference type="PANTHER" id="PTHR20991:SF0">
    <property type="entry name" value="PROTEIN PTHB1"/>
    <property type="match status" value="1"/>
</dbReference>
<feature type="domain" description="PTHB1 platform" evidence="4">
    <location>
        <begin position="519"/>
        <end position="608"/>
    </location>
</feature>
<dbReference type="GO" id="GO:0034464">
    <property type="term" value="C:BBSome"/>
    <property type="evidence" value="ECO:0007669"/>
    <property type="project" value="InterPro"/>
</dbReference>
<dbReference type="PANTHER" id="PTHR20991">
    <property type="entry name" value="PARATHYROID HORMONE-RESPONSIVE B1 GENE"/>
    <property type="match status" value="1"/>
</dbReference>
<feature type="domain" description="PTHB1 N-terminal" evidence="3">
    <location>
        <begin position="56"/>
        <end position="375"/>
    </location>
</feature>
<accession>A0A7M7KT31</accession>
<keyword evidence="2" id="KW-0472">Membrane</keyword>
<protein>
    <recommendedName>
        <fullName evidence="8">Protein PTHB1</fullName>
    </recommendedName>
</protein>
<dbReference type="Pfam" id="PF14727">
    <property type="entry name" value="PHTB1_N"/>
    <property type="match status" value="1"/>
</dbReference>
<dbReference type="CTD" id="27241"/>
<feature type="compositionally biased region" description="Polar residues" evidence="1">
    <location>
        <begin position="842"/>
        <end position="851"/>
    </location>
</feature>
<feature type="transmembrane region" description="Helical" evidence="2">
    <location>
        <begin position="12"/>
        <end position="30"/>
    </location>
</feature>
<organism evidence="6 7">
    <name type="scientific">Varroa destructor</name>
    <name type="common">Honeybee mite</name>
    <dbReference type="NCBI Taxonomy" id="109461"/>
    <lineage>
        <taxon>Eukaryota</taxon>
        <taxon>Metazoa</taxon>
        <taxon>Ecdysozoa</taxon>
        <taxon>Arthropoda</taxon>
        <taxon>Chelicerata</taxon>
        <taxon>Arachnida</taxon>
        <taxon>Acari</taxon>
        <taxon>Parasitiformes</taxon>
        <taxon>Mesostigmata</taxon>
        <taxon>Gamasina</taxon>
        <taxon>Dermanyssoidea</taxon>
        <taxon>Varroidae</taxon>
        <taxon>Varroa</taxon>
    </lineage>
</organism>
<evidence type="ECO:0000313" key="7">
    <source>
        <dbReference type="Proteomes" id="UP000594260"/>
    </source>
</evidence>